<proteinExistence type="predicted"/>
<dbReference type="InterPro" id="IPR013324">
    <property type="entry name" value="RNA_pol_sigma_r3/r4-like"/>
</dbReference>
<reference evidence="3" key="1">
    <citation type="journal article" date="2019" name="Int. J. Syst. Evol. Microbiol.">
        <title>The Global Catalogue of Microorganisms (GCM) 10K type strain sequencing project: providing services to taxonomists for standard genome sequencing and annotation.</title>
        <authorList>
            <consortium name="The Broad Institute Genomics Platform"/>
            <consortium name="The Broad Institute Genome Sequencing Center for Infectious Disease"/>
            <person name="Wu L."/>
            <person name="Ma J."/>
        </authorList>
    </citation>
    <scope>NUCLEOTIDE SEQUENCE [LARGE SCALE GENOMIC DNA]</scope>
    <source>
        <strain evidence="3">JCM 17224</strain>
    </source>
</reference>
<evidence type="ECO:0000313" key="3">
    <source>
        <dbReference type="Proteomes" id="UP001500567"/>
    </source>
</evidence>
<feature type="domain" description="RNA polymerase sigma factor 70 region 4 type 2" evidence="1">
    <location>
        <begin position="14"/>
        <end position="56"/>
    </location>
</feature>
<dbReference type="SUPFAM" id="SSF88659">
    <property type="entry name" value="Sigma3 and sigma4 domains of RNA polymerase sigma factors"/>
    <property type="match status" value="1"/>
</dbReference>
<dbReference type="EMBL" id="BAABDJ010000007">
    <property type="protein sequence ID" value="GAA4001104.1"/>
    <property type="molecule type" value="Genomic_DNA"/>
</dbReference>
<dbReference type="Gene3D" id="1.10.10.10">
    <property type="entry name" value="Winged helix-like DNA-binding domain superfamily/Winged helix DNA-binding domain"/>
    <property type="match status" value="1"/>
</dbReference>
<dbReference type="Pfam" id="PF08281">
    <property type="entry name" value="Sigma70_r4_2"/>
    <property type="match status" value="1"/>
</dbReference>
<dbReference type="InterPro" id="IPR036388">
    <property type="entry name" value="WH-like_DNA-bd_sf"/>
</dbReference>
<dbReference type="RefSeq" id="WP_345071452.1">
    <property type="nucleotide sequence ID" value="NZ_BAABDJ010000007.1"/>
</dbReference>
<accession>A0ABP7RRH0</accession>
<keyword evidence="3" id="KW-1185">Reference proteome</keyword>
<name>A0ABP7RRH0_9BACT</name>
<evidence type="ECO:0000313" key="2">
    <source>
        <dbReference type="EMBL" id="GAA4001104.1"/>
    </source>
</evidence>
<dbReference type="InterPro" id="IPR013249">
    <property type="entry name" value="RNA_pol_sigma70_r4_t2"/>
</dbReference>
<dbReference type="Proteomes" id="UP001500567">
    <property type="component" value="Unassembled WGS sequence"/>
</dbReference>
<comment type="caution">
    <text evidence="2">The sequence shown here is derived from an EMBL/GenBank/DDBJ whole genome shotgun (WGS) entry which is preliminary data.</text>
</comment>
<organism evidence="2 3">
    <name type="scientific">Hymenobacter fastidiosus</name>
    <dbReference type="NCBI Taxonomy" id="486264"/>
    <lineage>
        <taxon>Bacteria</taxon>
        <taxon>Pseudomonadati</taxon>
        <taxon>Bacteroidota</taxon>
        <taxon>Cytophagia</taxon>
        <taxon>Cytophagales</taxon>
        <taxon>Hymenobacteraceae</taxon>
        <taxon>Hymenobacter</taxon>
    </lineage>
</organism>
<sequence>MSRKPRPPLEAALALLPQCPVVFTMSRYEELSYQQIADPPEISPKTVENQMGKALRIMRKQLSGPRAE</sequence>
<gene>
    <name evidence="2" type="ORF">GCM10022408_10360</name>
</gene>
<evidence type="ECO:0000259" key="1">
    <source>
        <dbReference type="Pfam" id="PF08281"/>
    </source>
</evidence>
<protein>
    <recommendedName>
        <fullName evidence="1">RNA polymerase sigma factor 70 region 4 type 2 domain-containing protein</fullName>
    </recommendedName>
</protein>